<dbReference type="KEGG" id="mng:MNEG_7652"/>
<evidence type="ECO:0000313" key="2">
    <source>
        <dbReference type="Proteomes" id="UP000054498"/>
    </source>
</evidence>
<dbReference type="EMBL" id="KK101594">
    <property type="protein sequence ID" value="KIZ00308.1"/>
    <property type="molecule type" value="Genomic_DNA"/>
</dbReference>
<dbReference type="PANTHER" id="PTHR47717:SF1">
    <property type="entry name" value="PEPTIDYL-PROLYL CIS-TRANS ISOMERASE FKBP19, CHLOROPLASTIC"/>
    <property type="match status" value="1"/>
</dbReference>
<gene>
    <name evidence="1" type="ORF">MNEG_7652</name>
</gene>
<dbReference type="GO" id="GO:0009579">
    <property type="term" value="C:thylakoid"/>
    <property type="evidence" value="ECO:0007669"/>
    <property type="project" value="TreeGrafter"/>
</dbReference>
<proteinExistence type="predicted"/>
<evidence type="ECO:0000313" key="1">
    <source>
        <dbReference type="EMBL" id="KIZ00308.1"/>
    </source>
</evidence>
<dbReference type="GeneID" id="25740528"/>
<dbReference type="InterPro" id="IPR046357">
    <property type="entry name" value="PPIase_dom_sf"/>
</dbReference>
<dbReference type="OrthoDB" id="77911at2759"/>
<sequence length="54" mass="6001">MEALKDKDYGKPRMKYGDFTTTSSGLQYLDLKPGEGAQPQKGQTVVVDWSGYTI</sequence>
<dbReference type="PANTHER" id="PTHR47717">
    <property type="entry name" value="PEPTIDYL-PROLYL CIS-TRANS ISOMERASE FKBP19, CHLOROPLASTIC"/>
    <property type="match status" value="1"/>
</dbReference>
<dbReference type="AlphaFoldDB" id="A0A0D2JM75"/>
<dbReference type="Proteomes" id="UP000054498">
    <property type="component" value="Unassembled WGS sequence"/>
</dbReference>
<dbReference type="RefSeq" id="XP_013899327.1">
    <property type="nucleotide sequence ID" value="XM_014043873.1"/>
</dbReference>
<keyword evidence="2" id="KW-1185">Reference proteome</keyword>
<dbReference type="GO" id="GO:0009507">
    <property type="term" value="C:chloroplast"/>
    <property type="evidence" value="ECO:0007669"/>
    <property type="project" value="TreeGrafter"/>
</dbReference>
<accession>A0A0D2JM75</accession>
<dbReference type="Gene3D" id="3.10.50.40">
    <property type="match status" value="1"/>
</dbReference>
<protein>
    <submittedName>
        <fullName evidence="1">Uncharacterized protein</fullName>
    </submittedName>
</protein>
<dbReference type="STRING" id="145388.A0A0D2JM75"/>
<dbReference type="SUPFAM" id="SSF54534">
    <property type="entry name" value="FKBP-like"/>
    <property type="match status" value="1"/>
</dbReference>
<reference evidence="1 2" key="1">
    <citation type="journal article" date="2013" name="BMC Genomics">
        <title>Reconstruction of the lipid metabolism for the microalga Monoraphidium neglectum from its genome sequence reveals characteristics suitable for biofuel production.</title>
        <authorList>
            <person name="Bogen C."/>
            <person name="Al-Dilaimi A."/>
            <person name="Albersmeier A."/>
            <person name="Wichmann J."/>
            <person name="Grundmann M."/>
            <person name="Rupp O."/>
            <person name="Lauersen K.J."/>
            <person name="Blifernez-Klassen O."/>
            <person name="Kalinowski J."/>
            <person name="Goesmann A."/>
            <person name="Mussgnug J.H."/>
            <person name="Kruse O."/>
        </authorList>
    </citation>
    <scope>NUCLEOTIDE SEQUENCE [LARGE SCALE GENOMIC DNA]</scope>
    <source>
        <strain evidence="1 2">SAG 48.87</strain>
    </source>
</reference>
<dbReference type="InterPro" id="IPR044208">
    <property type="entry name" value="FKBP19-like"/>
</dbReference>
<feature type="non-terminal residue" evidence="1">
    <location>
        <position position="54"/>
    </location>
</feature>
<name>A0A0D2JM75_9CHLO</name>
<organism evidence="1 2">
    <name type="scientific">Monoraphidium neglectum</name>
    <dbReference type="NCBI Taxonomy" id="145388"/>
    <lineage>
        <taxon>Eukaryota</taxon>
        <taxon>Viridiplantae</taxon>
        <taxon>Chlorophyta</taxon>
        <taxon>core chlorophytes</taxon>
        <taxon>Chlorophyceae</taxon>
        <taxon>CS clade</taxon>
        <taxon>Sphaeropleales</taxon>
        <taxon>Selenastraceae</taxon>
        <taxon>Monoraphidium</taxon>
    </lineage>
</organism>
<dbReference type="GO" id="GO:0003755">
    <property type="term" value="F:peptidyl-prolyl cis-trans isomerase activity"/>
    <property type="evidence" value="ECO:0007669"/>
    <property type="project" value="InterPro"/>
</dbReference>